<dbReference type="InterPro" id="IPR013955">
    <property type="entry name" value="Rep_factor-A_C"/>
</dbReference>
<accession>A0ABU6Q426</accession>
<sequence>MEEMEKSGNTLDEVHPSKRNLEFFVYVIRLWEAPGKNNAKEVQSIEMVVEDWLANSRFHPQGLHNKMEASFEGVQNVQDNQSYVEPVETPPFQCNPFRFKSFSELMDENIVLQNDTFDFIAEVVGKEDPRGVVTNTGWETKRLVVVLQDTDNNRINCILFDSMVDHILPFLHKEHNEPLIAILQYFKISRWKGKSNFELSKVHFNLLSKEVNEFRERLAIAGPALSGRISQVHNEGALAAVDEILKGRVIVQTIEEISMFTKVGEPWIAVKFKALNVGSSDWCYSACVGCKKKVYTRDGASSNGKHGEKDTGDRVDMYKIEVMATDDTGSINLLLWDRETRILCGKPASEVKKEKVEGEDDYPKTLNNILDRQFLIRLLVRDSNINDGDLVYPVIKVIDDKEVIGKCTSIKAPMEVQGNADVDDLADSVSTINAKTPGSTASTSLSSESPLMTQPDDDSIVIPNSSKRTRVKKQKFMFE</sequence>
<name>A0ABU6Q426_9FABA</name>
<feature type="compositionally biased region" description="Low complexity" evidence="1">
    <location>
        <begin position="436"/>
        <end position="453"/>
    </location>
</feature>
<evidence type="ECO:0000259" key="2">
    <source>
        <dbReference type="Pfam" id="PF08646"/>
    </source>
</evidence>
<proteinExistence type="predicted"/>
<dbReference type="EMBL" id="JASCZI010000006">
    <property type="protein sequence ID" value="MED6106265.1"/>
    <property type="molecule type" value="Genomic_DNA"/>
</dbReference>
<dbReference type="SUPFAM" id="SSF50249">
    <property type="entry name" value="Nucleic acid-binding proteins"/>
    <property type="match status" value="2"/>
</dbReference>
<dbReference type="InterPro" id="IPR012340">
    <property type="entry name" value="NA-bd_OB-fold"/>
</dbReference>
<evidence type="ECO:0000256" key="1">
    <source>
        <dbReference type="SAM" id="MobiDB-lite"/>
    </source>
</evidence>
<gene>
    <name evidence="3" type="ORF">PIB30_003224</name>
</gene>
<dbReference type="PANTHER" id="PTHR47165:SF4">
    <property type="entry name" value="OS03G0429900 PROTEIN"/>
    <property type="match status" value="1"/>
</dbReference>
<dbReference type="Pfam" id="PF08646">
    <property type="entry name" value="Rep_fac-A_C"/>
    <property type="match status" value="1"/>
</dbReference>
<feature type="region of interest" description="Disordered" evidence="1">
    <location>
        <begin position="432"/>
        <end position="463"/>
    </location>
</feature>
<reference evidence="3 4" key="1">
    <citation type="journal article" date="2023" name="Plants (Basel)">
        <title>Bridging the Gap: Combining Genomics and Transcriptomics Approaches to Understand Stylosanthes scabra, an Orphan Legume from the Brazilian Caatinga.</title>
        <authorList>
            <person name="Ferreira-Neto J.R.C."/>
            <person name="da Silva M.D."/>
            <person name="Binneck E."/>
            <person name="de Melo N.F."/>
            <person name="da Silva R.H."/>
            <person name="de Melo A.L.T.M."/>
            <person name="Pandolfi V."/>
            <person name="Bustamante F.O."/>
            <person name="Brasileiro-Vidal A.C."/>
            <person name="Benko-Iseppon A.M."/>
        </authorList>
    </citation>
    <scope>NUCLEOTIDE SEQUENCE [LARGE SCALE GENOMIC DNA]</scope>
    <source>
        <tissue evidence="3">Leaves</tissue>
    </source>
</reference>
<keyword evidence="4" id="KW-1185">Reference proteome</keyword>
<feature type="domain" description="Replication factor A C-terminal" evidence="2">
    <location>
        <begin position="270"/>
        <end position="388"/>
    </location>
</feature>
<comment type="caution">
    <text evidence="3">The sequence shown here is derived from an EMBL/GenBank/DDBJ whole genome shotgun (WGS) entry which is preliminary data.</text>
</comment>
<dbReference type="CDD" id="cd04481">
    <property type="entry name" value="RPA1_DBD_B_like"/>
    <property type="match status" value="1"/>
</dbReference>
<protein>
    <recommendedName>
        <fullName evidence="2">Replication factor A C-terminal domain-containing protein</fullName>
    </recommendedName>
</protein>
<organism evidence="3 4">
    <name type="scientific">Stylosanthes scabra</name>
    <dbReference type="NCBI Taxonomy" id="79078"/>
    <lineage>
        <taxon>Eukaryota</taxon>
        <taxon>Viridiplantae</taxon>
        <taxon>Streptophyta</taxon>
        <taxon>Embryophyta</taxon>
        <taxon>Tracheophyta</taxon>
        <taxon>Spermatophyta</taxon>
        <taxon>Magnoliopsida</taxon>
        <taxon>eudicotyledons</taxon>
        <taxon>Gunneridae</taxon>
        <taxon>Pentapetalae</taxon>
        <taxon>rosids</taxon>
        <taxon>fabids</taxon>
        <taxon>Fabales</taxon>
        <taxon>Fabaceae</taxon>
        <taxon>Papilionoideae</taxon>
        <taxon>50 kb inversion clade</taxon>
        <taxon>dalbergioids sensu lato</taxon>
        <taxon>Dalbergieae</taxon>
        <taxon>Pterocarpus clade</taxon>
        <taxon>Stylosanthes</taxon>
    </lineage>
</organism>
<dbReference type="PANTHER" id="PTHR47165">
    <property type="entry name" value="OS03G0429900 PROTEIN"/>
    <property type="match status" value="1"/>
</dbReference>
<evidence type="ECO:0000313" key="3">
    <source>
        <dbReference type="EMBL" id="MED6106265.1"/>
    </source>
</evidence>
<evidence type="ECO:0000313" key="4">
    <source>
        <dbReference type="Proteomes" id="UP001341840"/>
    </source>
</evidence>
<dbReference type="Gene3D" id="2.40.50.140">
    <property type="entry name" value="Nucleic acid-binding proteins"/>
    <property type="match status" value="2"/>
</dbReference>
<dbReference type="Proteomes" id="UP001341840">
    <property type="component" value="Unassembled WGS sequence"/>
</dbReference>